<feature type="domain" description="DNA polymerase III beta sliding clamp central" evidence="12">
    <location>
        <begin position="128"/>
        <end position="234"/>
    </location>
</feature>
<dbReference type="EMBL" id="JAUSTN010000005">
    <property type="protein sequence ID" value="MDQ0275163.1"/>
    <property type="molecule type" value="Genomic_DNA"/>
</dbReference>
<comment type="subcellular location">
    <subcellularLocation>
        <location evidence="1 10">Cytoplasm</location>
    </subcellularLocation>
</comment>
<dbReference type="NCBIfam" id="TIGR00663">
    <property type="entry name" value="dnan"/>
    <property type="match status" value="1"/>
</dbReference>
<dbReference type="Pfam" id="PF02767">
    <property type="entry name" value="DNA_pol3_beta_2"/>
    <property type="match status" value="1"/>
</dbReference>
<dbReference type="Proteomes" id="UP001236559">
    <property type="component" value="Unassembled WGS sequence"/>
</dbReference>
<keyword evidence="6 10" id="KW-0548">Nucleotidyltransferase</keyword>
<dbReference type="PANTHER" id="PTHR30478:SF0">
    <property type="entry name" value="BETA SLIDING CLAMP"/>
    <property type="match status" value="1"/>
</dbReference>
<dbReference type="RefSeq" id="WP_023055072.1">
    <property type="nucleotide sequence ID" value="NZ_JAUSTN010000005.1"/>
</dbReference>
<evidence type="ECO:0000259" key="13">
    <source>
        <dbReference type="Pfam" id="PF02768"/>
    </source>
</evidence>
<evidence type="ECO:0000256" key="4">
    <source>
        <dbReference type="ARBA" id="ARBA00022490"/>
    </source>
</evidence>
<dbReference type="Gene3D" id="3.10.150.10">
    <property type="entry name" value="DNA Polymerase III, subunit A, domain 2"/>
    <property type="match status" value="1"/>
</dbReference>
<keyword evidence="7 10" id="KW-0235">DNA replication</keyword>
<reference evidence="14 15" key="1">
    <citation type="submission" date="2023-07" db="EMBL/GenBank/DDBJ databases">
        <title>Genomic Encyclopedia of Type Strains, Phase IV (KMG-IV): sequencing the most valuable type-strain genomes for metagenomic binning, comparative biology and taxonomic classification.</title>
        <authorList>
            <person name="Goeker M."/>
        </authorList>
    </citation>
    <scope>NUCLEOTIDE SEQUENCE [LARGE SCALE GENOMIC DNA]</scope>
    <source>
        <strain evidence="14 15">DSM 22616</strain>
    </source>
</reference>
<accession>A0ABU0AXK4</accession>
<evidence type="ECO:0000256" key="5">
    <source>
        <dbReference type="ARBA" id="ARBA00022679"/>
    </source>
</evidence>
<keyword evidence="15" id="KW-1185">Reference proteome</keyword>
<evidence type="ECO:0000256" key="3">
    <source>
        <dbReference type="ARBA" id="ARBA00021035"/>
    </source>
</evidence>
<keyword evidence="8 10" id="KW-0239">DNA-directed DNA polymerase</keyword>
<evidence type="ECO:0000313" key="14">
    <source>
        <dbReference type="EMBL" id="MDQ0275163.1"/>
    </source>
</evidence>
<evidence type="ECO:0000256" key="9">
    <source>
        <dbReference type="ARBA" id="ARBA00023125"/>
    </source>
</evidence>
<evidence type="ECO:0000256" key="8">
    <source>
        <dbReference type="ARBA" id="ARBA00022932"/>
    </source>
</evidence>
<dbReference type="Pfam" id="PF02768">
    <property type="entry name" value="DNA_pol3_beta_3"/>
    <property type="match status" value="1"/>
</dbReference>
<keyword evidence="4 10" id="KW-0963">Cytoplasm</keyword>
<keyword evidence="5 10" id="KW-0808">Transferase</keyword>
<dbReference type="Gene3D" id="3.70.10.10">
    <property type="match status" value="1"/>
</dbReference>
<dbReference type="SMART" id="SM00480">
    <property type="entry name" value="POL3Bc"/>
    <property type="match status" value="1"/>
</dbReference>
<dbReference type="InterPro" id="IPR022637">
    <property type="entry name" value="DNA_polIII_beta_cen"/>
</dbReference>
<organism evidence="14 15">
    <name type="scientific">Peptoniphilus koenoeneniae</name>
    <dbReference type="NCBI Taxonomy" id="507751"/>
    <lineage>
        <taxon>Bacteria</taxon>
        <taxon>Bacillati</taxon>
        <taxon>Bacillota</taxon>
        <taxon>Tissierellia</taxon>
        <taxon>Tissierellales</taxon>
        <taxon>Peptoniphilaceae</taxon>
        <taxon>Peptoniphilus</taxon>
    </lineage>
</organism>
<name>A0ABU0AXK4_9FIRM</name>
<keyword evidence="9" id="KW-0238">DNA-binding</keyword>
<evidence type="ECO:0000256" key="7">
    <source>
        <dbReference type="ARBA" id="ARBA00022705"/>
    </source>
</evidence>
<dbReference type="Pfam" id="PF00712">
    <property type="entry name" value="DNA_pol3_beta"/>
    <property type="match status" value="1"/>
</dbReference>
<evidence type="ECO:0000259" key="12">
    <source>
        <dbReference type="Pfam" id="PF02767"/>
    </source>
</evidence>
<dbReference type="CDD" id="cd00140">
    <property type="entry name" value="beta_clamp"/>
    <property type="match status" value="1"/>
</dbReference>
<evidence type="ECO:0000259" key="11">
    <source>
        <dbReference type="Pfam" id="PF00712"/>
    </source>
</evidence>
<comment type="similarity">
    <text evidence="2 10">Belongs to the beta sliding clamp family.</text>
</comment>
<feature type="domain" description="DNA polymerase III beta sliding clamp C-terminal" evidence="13">
    <location>
        <begin position="240"/>
        <end position="354"/>
    </location>
</feature>
<dbReference type="InterPro" id="IPR046938">
    <property type="entry name" value="DNA_clamp_sf"/>
</dbReference>
<comment type="caution">
    <text evidence="14">The sequence shown here is derived from an EMBL/GenBank/DDBJ whole genome shotgun (WGS) entry which is preliminary data.</text>
</comment>
<feature type="domain" description="DNA polymerase III beta sliding clamp N-terminal" evidence="11">
    <location>
        <begin position="1"/>
        <end position="117"/>
    </location>
</feature>
<dbReference type="GO" id="GO:0003887">
    <property type="term" value="F:DNA-directed DNA polymerase activity"/>
    <property type="evidence" value="ECO:0007669"/>
    <property type="project" value="UniProtKB-EC"/>
</dbReference>
<proteinExistence type="inferred from homology"/>
<dbReference type="PANTHER" id="PTHR30478">
    <property type="entry name" value="DNA POLYMERASE III SUBUNIT BETA"/>
    <property type="match status" value="1"/>
</dbReference>
<protein>
    <recommendedName>
        <fullName evidence="3 10">Beta sliding clamp</fullName>
    </recommendedName>
</protein>
<evidence type="ECO:0000256" key="6">
    <source>
        <dbReference type="ARBA" id="ARBA00022695"/>
    </source>
</evidence>
<dbReference type="InterPro" id="IPR022634">
    <property type="entry name" value="DNA_polIII_beta_N"/>
</dbReference>
<evidence type="ECO:0000256" key="1">
    <source>
        <dbReference type="ARBA" id="ARBA00004496"/>
    </source>
</evidence>
<comment type="subunit">
    <text evidence="10">Forms a ring-shaped head-to-tail homodimer around DNA.</text>
</comment>
<dbReference type="SUPFAM" id="SSF55979">
    <property type="entry name" value="DNA clamp"/>
    <property type="match status" value="3"/>
</dbReference>
<sequence length="358" mass="40387">MKFNISKKELSKHISIAQKAISSRSAMQILEGLLLVAENNTLTIIGTDTDLTIITSASAIVEEEGKIVVNSRLFGDIIRKLDDSDIKIRIEKHNMNIICNKSEFNITCQSPDEYPMVTNFEEKNSFKISSEELKEAIRKTSFAVSQEDTRKMFTGVYMDCTKGINFVALDGFRMSLVKLNKETKESKSIIPATSLNELSKILEDSQVDVKVGENKILFEFDNTKLYSNLFGGEYFSYKDLIRDNHTTKVKVDRGLFQISLERASLLAKEERANLIKLEIKKNSLVISSNTEIGNVTEEIPCQTEGDELTIAFNSKYLLDGIKIIEDKDVVLNFTDSVNPCIINTDSYTYLVLPVRLAK</sequence>
<dbReference type="PIRSF" id="PIRSF000804">
    <property type="entry name" value="DNA_pol_III_b"/>
    <property type="match status" value="1"/>
</dbReference>
<evidence type="ECO:0000313" key="15">
    <source>
        <dbReference type="Proteomes" id="UP001236559"/>
    </source>
</evidence>
<dbReference type="InterPro" id="IPR001001">
    <property type="entry name" value="DNA_polIII_beta"/>
</dbReference>
<gene>
    <name evidence="14" type="ORF">J2S72_001187</name>
</gene>
<comment type="function">
    <text evidence="10">Confers DNA tethering and processivity to DNA polymerases and other proteins. Acts as a clamp, forming a ring around DNA (a reaction catalyzed by the clamp-loading complex) which diffuses in an ATP-independent manner freely and bidirectionally along dsDNA. Initially characterized for its ability to contact the catalytic subunit of DNA polymerase III (Pol III), a complex, multichain enzyme responsible for most of the replicative synthesis in bacteria; Pol III exhibits 3'-5' exonuclease proofreading activity. The beta chain is required for initiation of replication as well as for processivity of DNA replication.</text>
</comment>
<dbReference type="InterPro" id="IPR022635">
    <property type="entry name" value="DNA_polIII_beta_C"/>
</dbReference>
<evidence type="ECO:0000256" key="2">
    <source>
        <dbReference type="ARBA" id="ARBA00010752"/>
    </source>
</evidence>
<evidence type="ECO:0000256" key="10">
    <source>
        <dbReference type="PIRNR" id="PIRNR000804"/>
    </source>
</evidence>